<dbReference type="EnsemblPlants" id="Solyc09g090835.1.1">
    <property type="protein sequence ID" value="Solyc09g090835.1.1"/>
    <property type="gene ID" value="Solyc09g090835.1"/>
</dbReference>
<evidence type="ECO:0000256" key="3">
    <source>
        <dbReference type="PROSITE-ProRule" id="PRU01191"/>
    </source>
</evidence>
<organism evidence="4">
    <name type="scientific">Solanum lycopersicum</name>
    <name type="common">Tomato</name>
    <name type="synonym">Lycopersicon esculentum</name>
    <dbReference type="NCBI Taxonomy" id="4081"/>
    <lineage>
        <taxon>Eukaryota</taxon>
        <taxon>Viridiplantae</taxon>
        <taxon>Streptophyta</taxon>
        <taxon>Embryophyta</taxon>
        <taxon>Tracheophyta</taxon>
        <taxon>Spermatophyta</taxon>
        <taxon>Magnoliopsida</taxon>
        <taxon>eudicotyledons</taxon>
        <taxon>Gunneridae</taxon>
        <taxon>Pentapetalae</taxon>
        <taxon>asterids</taxon>
        <taxon>lamiids</taxon>
        <taxon>Solanales</taxon>
        <taxon>Solanaceae</taxon>
        <taxon>Solanoideae</taxon>
        <taxon>Solaneae</taxon>
        <taxon>Solanum</taxon>
        <taxon>Solanum subgen. Lycopersicon</taxon>
    </lineage>
</organism>
<dbReference type="Gramene" id="Solyc09g090835.1.1">
    <property type="protein sequence ID" value="Solyc09g090835.1.1"/>
    <property type="gene ID" value="Solyc09g090835.1"/>
</dbReference>
<comment type="caution">
    <text evidence="3">Lacks conserved residue(s) required for the propagation of feature annotation.</text>
</comment>
<evidence type="ECO:0000256" key="2">
    <source>
        <dbReference type="ARBA" id="ARBA00023163"/>
    </source>
</evidence>
<keyword evidence="1" id="KW-0805">Transcription regulation</keyword>
<dbReference type="AlphaFoldDB" id="A0A3Q7I9E0"/>
<proteinExistence type="inferred from homology"/>
<dbReference type="PROSITE" id="PS51257">
    <property type="entry name" value="PROKAR_LIPOPROTEIN"/>
    <property type="match status" value="1"/>
</dbReference>
<protein>
    <submittedName>
        <fullName evidence="4">Uncharacterized protein</fullName>
    </submittedName>
</protein>
<evidence type="ECO:0000313" key="5">
    <source>
        <dbReference type="Proteomes" id="UP000004994"/>
    </source>
</evidence>
<keyword evidence="2" id="KW-0804">Transcription</keyword>
<dbReference type="InParanoid" id="A0A3Q7I9E0"/>
<keyword evidence="5" id="KW-1185">Reference proteome</keyword>
<reference evidence="4" key="1">
    <citation type="journal article" date="2012" name="Nature">
        <title>The tomato genome sequence provides insights into fleshy fruit evolution.</title>
        <authorList>
            <consortium name="Tomato Genome Consortium"/>
        </authorList>
    </citation>
    <scope>NUCLEOTIDE SEQUENCE [LARGE SCALE GENOMIC DNA]</scope>
    <source>
        <strain evidence="4">cv. Heinz 1706</strain>
    </source>
</reference>
<dbReference type="STRING" id="4081.A0A3Q7I9E0"/>
<accession>A0A3Q7I9E0</accession>
<name>A0A3Q7I9E0_SOLLC</name>
<evidence type="ECO:0000313" key="4">
    <source>
        <dbReference type="EnsemblPlants" id="Solyc09g090835.1.1"/>
    </source>
</evidence>
<dbReference type="PROSITE" id="PS50985">
    <property type="entry name" value="GRAS"/>
    <property type="match status" value="1"/>
</dbReference>
<reference evidence="4" key="2">
    <citation type="submission" date="2019-01" db="UniProtKB">
        <authorList>
            <consortium name="EnsemblPlants"/>
        </authorList>
    </citation>
    <scope>IDENTIFICATION</scope>
    <source>
        <strain evidence="4">cv. Heinz 1706</strain>
    </source>
</reference>
<sequence length="183" mass="20731">MAIYLKESNHLIMPSSQFLTSCLEGLLHIDFYERFLRVINHPPLEIALSLRLECAKHGVRDHPEPGEDYSSSCSHARNKKKANQCSDHVEGRQGSLRQGLNESSFQLSLGTSDLDLAELLQASPPLVATRTFDRARKLLSLCNQSASATGTPVQKIVYYFADALQHRIDKRDEENAIYWRGRY</sequence>
<comment type="similarity">
    <text evidence="3">Belongs to the GRAS family.</text>
</comment>
<dbReference type="Proteomes" id="UP000004994">
    <property type="component" value="Chromosome 9"/>
</dbReference>
<dbReference type="InterPro" id="IPR005202">
    <property type="entry name" value="TF_GRAS"/>
</dbReference>
<evidence type="ECO:0000256" key="1">
    <source>
        <dbReference type="ARBA" id="ARBA00023015"/>
    </source>
</evidence>